<dbReference type="PROSITE" id="PS50158">
    <property type="entry name" value="ZF_CCHC"/>
    <property type="match status" value="1"/>
</dbReference>
<keyword evidence="1" id="KW-0479">Metal-binding</keyword>
<dbReference type="InterPro" id="IPR013103">
    <property type="entry name" value="RVT_2"/>
</dbReference>
<accession>A0A699GSK1</accession>
<evidence type="ECO:0000256" key="2">
    <source>
        <dbReference type="SAM" id="Coils"/>
    </source>
</evidence>
<dbReference type="Gene3D" id="4.10.60.10">
    <property type="entry name" value="Zinc finger, CCHC-type"/>
    <property type="match status" value="1"/>
</dbReference>
<reference evidence="5" key="1">
    <citation type="journal article" date="2019" name="Sci. Rep.">
        <title>Draft genome of Tanacetum cinerariifolium, the natural source of mosquito coil.</title>
        <authorList>
            <person name="Yamashiro T."/>
            <person name="Shiraishi A."/>
            <person name="Satake H."/>
            <person name="Nakayama K."/>
        </authorList>
    </citation>
    <scope>NUCLEOTIDE SEQUENCE</scope>
</reference>
<dbReference type="InterPro" id="IPR001878">
    <property type="entry name" value="Znf_CCHC"/>
</dbReference>
<name>A0A699GSK1_TANCI</name>
<dbReference type="EMBL" id="BKCJ010045598">
    <property type="protein sequence ID" value="GEW11307.1"/>
    <property type="molecule type" value="Genomic_DNA"/>
</dbReference>
<feature type="domain" description="CCHC-type" evidence="4">
    <location>
        <begin position="105"/>
        <end position="119"/>
    </location>
</feature>
<proteinExistence type="predicted"/>
<dbReference type="SUPFAM" id="SSF56672">
    <property type="entry name" value="DNA/RNA polymerases"/>
    <property type="match status" value="1"/>
</dbReference>
<organism evidence="5">
    <name type="scientific">Tanacetum cinerariifolium</name>
    <name type="common">Dalmatian daisy</name>
    <name type="synonym">Chrysanthemum cinerariifolium</name>
    <dbReference type="NCBI Taxonomy" id="118510"/>
    <lineage>
        <taxon>Eukaryota</taxon>
        <taxon>Viridiplantae</taxon>
        <taxon>Streptophyta</taxon>
        <taxon>Embryophyta</taxon>
        <taxon>Tracheophyta</taxon>
        <taxon>Spermatophyta</taxon>
        <taxon>Magnoliopsida</taxon>
        <taxon>eudicotyledons</taxon>
        <taxon>Gunneridae</taxon>
        <taxon>Pentapetalae</taxon>
        <taxon>asterids</taxon>
        <taxon>campanulids</taxon>
        <taxon>Asterales</taxon>
        <taxon>Asteraceae</taxon>
        <taxon>Asteroideae</taxon>
        <taxon>Anthemideae</taxon>
        <taxon>Anthemidinae</taxon>
        <taxon>Tanacetum</taxon>
    </lineage>
</organism>
<keyword evidence="2" id="KW-0175">Coiled coil</keyword>
<evidence type="ECO:0000259" key="4">
    <source>
        <dbReference type="PROSITE" id="PS50158"/>
    </source>
</evidence>
<feature type="region of interest" description="Disordered" evidence="3">
    <location>
        <begin position="621"/>
        <end position="667"/>
    </location>
</feature>
<keyword evidence="1" id="KW-0862">Zinc</keyword>
<comment type="caution">
    <text evidence="5">The sequence shown here is derived from an EMBL/GenBank/DDBJ whole genome shotgun (WGS) entry which is preliminary data.</text>
</comment>
<dbReference type="SUPFAM" id="SSF57756">
    <property type="entry name" value="Retrovirus zinc finger-like domains"/>
    <property type="match status" value="1"/>
</dbReference>
<evidence type="ECO:0000256" key="1">
    <source>
        <dbReference type="PROSITE-ProRule" id="PRU00047"/>
    </source>
</evidence>
<feature type="coiled-coil region" evidence="2">
    <location>
        <begin position="770"/>
        <end position="804"/>
    </location>
</feature>
<dbReference type="AlphaFoldDB" id="A0A699GSK1"/>
<gene>
    <name evidence="5" type="ORF">Tci_183283</name>
</gene>
<dbReference type="GO" id="GO:0003676">
    <property type="term" value="F:nucleic acid binding"/>
    <property type="evidence" value="ECO:0007669"/>
    <property type="project" value="InterPro"/>
</dbReference>
<dbReference type="CDD" id="cd09272">
    <property type="entry name" value="RNase_HI_RT_Ty1"/>
    <property type="match status" value="1"/>
</dbReference>
<dbReference type="InterPro" id="IPR043502">
    <property type="entry name" value="DNA/RNA_pol_sf"/>
</dbReference>
<dbReference type="GO" id="GO:0008270">
    <property type="term" value="F:zinc ion binding"/>
    <property type="evidence" value="ECO:0007669"/>
    <property type="project" value="UniProtKB-KW"/>
</dbReference>
<evidence type="ECO:0000313" key="5">
    <source>
        <dbReference type="EMBL" id="GEW11307.1"/>
    </source>
</evidence>
<dbReference type="Pfam" id="PF07727">
    <property type="entry name" value="RVT_2"/>
    <property type="match status" value="1"/>
</dbReference>
<keyword evidence="1" id="KW-0863">Zinc-finger</keyword>
<feature type="compositionally biased region" description="Polar residues" evidence="3">
    <location>
        <begin position="628"/>
        <end position="637"/>
    </location>
</feature>
<sequence>MVDYSLWEVIENGNQPPATTVVKGVKTIIAPATAKENAQRRLELKAISTLLMSIPNEHRLKFNSIKDAKSLLQAIEKRRFLKNTRRKFSMNSNETIGFDKSKVECYNCHKRGHFPRECRAPRNQQNKNKESTRRTVPVETLASSALVSYDGLGGYDWSNQAKDEEFVNEPIVSLTTVKKPIVETSEAKASKDKPKFVRNNCGPPIIEDWISDSEYEDESRPKIEKKIIKPSFAKIEFAKSKQQVWKPKTKVIDRVSKHNRESITLKKFDYIDAQSRSKKWTKVAFDINALTNLMNYKPVVARNQSNGNACTKACDDAGFENIDFPDKVYKVEKALYGFHQVPRACYETLSMYLLEYGFHKGKIDKTLFIRRHEDDILLVQVYVDDIIFGSTKKELCNSFEKMIYEKFQMSSMGELTFFLGLQVKQKQDGIFISHNKYVVEILKKYGFSEVKNASTPIENYKPWLKDEDGKEVDVHMYRLMIGSLMYLTSSRPYIMFAVCACVRYQVNLKVSHHYVVKRIFRYLKGQPKFGLWYPKDSSFDLVAYTDTDYAGASLDRKSTTGGCQFLRSRLISWQCKKQTVIENSTSEAEYVAASSLCGQAVNEEMDDKLVMAATTASSLEAEKDSGNIAKTQSKATPNESSSEGTNSGGGARCQESMGDTIAKTSLKKRVKNLKKKQRLRTHKLKRLYKVGLSARVESSDDESLGEEDASKQGRISDDLNADEVITFVNDQEMSDADKDLQSEEVVVKQEDKGKAKKIEEPMKLKKKDQILFNEEVARKLQEEINEEERLAEEQQELNEEEKAKLFMKLLEKRRKFFAAKRTKKKRNRPPNKAQQRSLMCIYLKNMDGWKPKALKNKSFAKIQELFDKAMKRINTFVDFRTELVEESSKKVKAEITQEKSSKRARDELEQETAKKQNIVDDTKTTNLKQLVKIIPEKDIAIDAIPLAVKTPIVDWKI</sequence>
<dbReference type="PANTHER" id="PTHR11439:SF495">
    <property type="entry name" value="REVERSE TRANSCRIPTASE, RNA-DEPENDENT DNA POLYMERASE-RELATED"/>
    <property type="match status" value="1"/>
</dbReference>
<protein>
    <submittedName>
        <fullName evidence="5">Uncharacterized mitochondrial protein AtMg00810-like</fullName>
    </submittedName>
</protein>
<dbReference type="PANTHER" id="PTHR11439">
    <property type="entry name" value="GAG-POL-RELATED RETROTRANSPOSON"/>
    <property type="match status" value="1"/>
</dbReference>
<dbReference type="InterPro" id="IPR036875">
    <property type="entry name" value="Znf_CCHC_sf"/>
</dbReference>
<evidence type="ECO:0000256" key="3">
    <source>
        <dbReference type="SAM" id="MobiDB-lite"/>
    </source>
</evidence>